<dbReference type="Proteomes" id="UP000006241">
    <property type="component" value="Unassembled WGS sequence"/>
</dbReference>
<organism evidence="1 2">
    <name type="scientific">Sphingobacterium spiritivorum ATCC 33300</name>
    <dbReference type="NCBI Taxonomy" id="525372"/>
    <lineage>
        <taxon>Bacteria</taxon>
        <taxon>Pseudomonadati</taxon>
        <taxon>Bacteroidota</taxon>
        <taxon>Sphingobacteriia</taxon>
        <taxon>Sphingobacteriales</taxon>
        <taxon>Sphingobacteriaceae</taxon>
        <taxon>Sphingobacterium</taxon>
    </lineage>
</organism>
<accession>C2FYR6</accession>
<dbReference type="EMBL" id="ACHB01000060">
    <property type="protein sequence ID" value="EEI91901.1"/>
    <property type="molecule type" value="Genomic_DNA"/>
</dbReference>
<sequence>MQTQHQDSYVKETGYCTEAVLLVVLSGYIKDYNTSKVEVSSFE</sequence>
<gene>
    <name evidence="1" type="ORF">HMPREF0765_2472</name>
</gene>
<dbReference type="HOGENOM" id="CLU_3239793_0_0_10"/>
<proteinExistence type="predicted"/>
<evidence type="ECO:0000313" key="1">
    <source>
        <dbReference type="EMBL" id="EEI91901.1"/>
    </source>
</evidence>
<reference evidence="1 2" key="1">
    <citation type="submission" date="2009-01" db="EMBL/GenBank/DDBJ databases">
        <authorList>
            <person name="Qin X."/>
            <person name="Bachman B."/>
            <person name="Battles P."/>
            <person name="Bell A."/>
            <person name="Bess C."/>
            <person name="Bickham C."/>
            <person name="Chaboub L."/>
            <person name="Chen D."/>
            <person name="Coyle M."/>
            <person name="Deiros D.R."/>
            <person name="Dinh H."/>
            <person name="Forbes L."/>
            <person name="Fowler G."/>
            <person name="Francisco L."/>
            <person name="Fu Q."/>
            <person name="Gubbala S."/>
            <person name="Hale W."/>
            <person name="Han Y."/>
            <person name="Hemphill L."/>
            <person name="Highlander S.K."/>
            <person name="Hirani K."/>
            <person name="Hogues M."/>
            <person name="Jackson L."/>
            <person name="Jakkamsetti A."/>
            <person name="Javaid M."/>
            <person name="Jiang H."/>
            <person name="Korchina V."/>
            <person name="Kovar C."/>
            <person name="Lara F."/>
            <person name="Lee S."/>
            <person name="Mata R."/>
            <person name="Mathew T."/>
            <person name="Moen C."/>
            <person name="Morales K."/>
            <person name="Munidasa M."/>
            <person name="Nazareth L."/>
            <person name="Ngo R."/>
            <person name="Nguyen L."/>
            <person name="Okwuonu G."/>
            <person name="Ongeri F."/>
            <person name="Patil S."/>
            <person name="Petrosino J."/>
            <person name="Pham C."/>
            <person name="Pham P."/>
            <person name="Pu L.-L."/>
            <person name="Puazo M."/>
            <person name="Raj R."/>
            <person name="Reid J."/>
            <person name="Rouhana J."/>
            <person name="Saada N."/>
            <person name="Shang Y."/>
            <person name="Simmons D."/>
            <person name="Thornton R."/>
            <person name="Warren J."/>
            <person name="Weissenberger G."/>
            <person name="Zhang J."/>
            <person name="Zhang L."/>
            <person name="Zhou C."/>
            <person name="Zhu D."/>
            <person name="Muzny D."/>
            <person name="Worley K."/>
            <person name="Gibbs R."/>
        </authorList>
    </citation>
    <scope>NUCLEOTIDE SEQUENCE [LARGE SCALE GENOMIC DNA]</scope>
    <source>
        <strain evidence="1 2">ATCC 33300</strain>
    </source>
</reference>
<name>C2FYR6_SPHSI</name>
<evidence type="ECO:0000313" key="2">
    <source>
        <dbReference type="Proteomes" id="UP000006241"/>
    </source>
</evidence>
<comment type="caution">
    <text evidence="1">The sequence shown here is derived from an EMBL/GenBank/DDBJ whole genome shotgun (WGS) entry which is preliminary data.</text>
</comment>
<dbReference type="AlphaFoldDB" id="C2FYR6"/>
<protein>
    <submittedName>
        <fullName evidence="1">Uncharacterized protein</fullName>
    </submittedName>
</protein>